<dbReference type="InterPro" id="IPR047323">
    <property type="entry name" value="Rad51D_C"/>
</dbReference>
<dbReference type="InterPro" id="IPR027417">
    <property type="entry name" value="P-loop_NTPase"/>
</dbReference>
<dbReference type="InterPro" id="IPR013632">
    <property type="entry name" value="Rad51_C"/>
</dbReference>
<dbReference type="CDD" id="cd19489">
    <property type="entry name" value="Rad51D"/>
    <property type="match status" value="1"/>
</dbReference>
<dbReference type="PANTHER" id="PTHR46457:SF1">
    <property type="entry name" value="DNA REPAIR PROTEIN RAD51 HOMOLOG 4"/>
    <property type="match status" value="1"/>
</dbReference>
<dbReference type="GO" id="GO:0000400">
    <property type="term" value="F:four-way junction DNA binding"/>
    <property type="evidence" value="ECO:0007669"/>
    <property type="project" value="TreeGrafter"/>
</dbReference>
<evidence type="ECO:0000256" key="2">
    <source>
        <dbReference type="ARBA" id="ARBA00007095"/>
    </source>
</evidence>
<comment type="similarity">
    <text evidence="2">Belongs to the RecA family. RAD51 subfamily.</text>
</comment>
<dbReference type="PANTHER" id="PTHR46457">
    <property type="entry name" value="DNA REPAIR PROTEIN RAD51 HOMOLOG 4"/>
    <property type="match status" value="1"/>
</dbReference>
<keyword evidence="5" id="KW-0067">ATP-binding</keyword>
<evidence type="ECO:0000256" key="3">
    <source>
        <dbReference type="ARBA" id="ARBA00022741"/>
    </source>
</evidence>
<keyword evidence="6" id="KW-0238">DNA-binding</keyword>
<comment type="caution">
    <text evidence="12">The sequence shown here is derived from an EMBL/GenBank/DDBJ whole genome shotgun (WGS) entry which is preliminary data.</text>
</comment>
<dbReference type="GO" id="GO:0000723">
    <property type="term" value="P:telomere maintenance"/>
    <property type="evidence" value="ECO:0007669"/>
    <property type="project" value="TreeGrafter"/>
</dbReference>
<dbReference type="SUPFAM" id="SSF52540">
    <property type="entry name" value="P-loop containing nucleoside triphosphate hydrolases"/>
    <property type="match status" value="1"/>
</dbReference>
<gene>
    <name evidence="12" type="ORF">Taro_039353</name>
</gene>
<dbReference type="InterPro" id="IPR020588">
    <property type="entry name" value="RecA_ATP-bd"/>
</dbReference>
<dbReference type="GO" id="GO:0033063">
    <property type="term" value="C:Rad51B-Rad51C-Rad51D-XRCC2 complex"/>
    <property type="evidence" value="ECO:0007669"/>
    <property type="project" value="TreeGrafter"/>
</dbReference>
<sequence>MPPLGSLEQEFPIIDSNFRRFCASHGIFSVEDFLVNDLCALTGFAEREPMSEALKKGIAQVVSLMDRQHQPWLNGIDLLRDARGNKRILPTGCQGIDFVLQGGLREGLLVELVGPSSSGKTQVCLHAAAHVVDEQLGTVMFLDTGNSFSAERISSFLDHSSMSSSYSKVAKERRCCSVMNSIVCQPVFDIFELLDMLHQLGITLSHKVRSEGNKLCLLIVDSISSLITPILGGKDSHGRSLMISTGFALKRLANEHNLSVLVTNHMVGGEGGTLKPALGESWKSIPHMRLLLSHDCGTNMCTVSVLKHSSMVPSSQVSAATVI</sequence>
<keyword evidence="8" id="KW-0234">DNA repair</keyword>
<keyword evidence="9" id="KW-0539">Nucleus</keyword>
<evidence type="ECO:0000256" key="5">
    <source>
        <dbReference type="ARBA" id="ARBA00022840"/>
    </source>
</evidence>
<evidence type="ECO:0000256" key="4">
    <source>
        <dbReference type="ARBA" id="ARBA00022763"/>
    </source>
</evidence>
<dbReference type="GO" id="GO:0140664">
    <property type="term" value="F:ATP-dependent DNA damage sensor activity"/>
    <property type="evidence" value="ECO:0007669"/>
    <property type="project" value="InterPro"/>
</dbReference>
<reference evidence="12" key="1">
    <citation type="submission" date="2017-07" db="EMBL/GenBank/DDBJ databases">
        <title>Taro Niue Genome Assembly and Annotation.</title>
        <authorList>
            <person name="Atibalentja N."/>
            <person name="Keating K."/>
            <person name="Fields C.J."/>
        </authorList>
    </citation>
    <scope>NUCLEOTIDE SEQUENCE</scope>
    <source>
        <strain evidence="12">Niue_2</strain>
        <tissue evidence="12">Leaf</tissue>
    </source>
</reference>
<evidence type="ECO:0000256" key="1">
    <source>
        <dbReference type="ARBA" id="ARBA00004123"/>
    </source>
</evidence>
<dbReference type="EMBL" id="NMUH01003649">
    <property type="protein sequence ID" value="MQM06529.1"/>
    <property type="molecule type" value="Genomic_DNA"/>
</dbReference>
<dbReference type="FunFam" id="3.40.50.300:FF:001665">
    <property type="entry name" value="DNA repair protein RAD51 4"/>
    <property type="match status" value="1"/>
</dbReference>
<evidence type="ECO:0000256" key="9">
    <source>
        <dbReference type="ARBA" id="ARBA00023242"/>
    </source>
</evidence>
<evidence type="ECO:0000256" key="10">
    <source>
        <dbReference type="ARBA" id="ARBA00056000"/>
    </source>
</evidence>
<proteinExistence type="inferred from homology"/>
<dbReference type="Pfam" id="PF08423">
    <property type="entry name" value="Rad51"/>
    <property type="match status" value="1"/>
</dbReference>
<organism evidence="12 13">
    <name type="scientific">Colocasia esculenta</name>
    <name type="common">Wild taro</name>
    <name type="synonym">Arum esculentum</name>
    <dbReference type="NCBI Taxonomy" id="4460"/>
    <lineage>
        <taxon>Eukaryota</taxon>
        <taxon>Viridiplantae</taxon>
        <taxon>Streptophyta</taxon>
        <taxon>Embryophyta</taxon>
        <taxon>Tracheophyta</taxon>
        <taxon>Spermatophyta</taxon>
        <taxon>Magnoliopsida</taxon>
        <taxon>Liliopsida</taxon>
        <taxon>Araceae</taxon>
        <taxon>Aroideae</taxon>
        <taxon>Colocasieae</taxon>
        <taxon>Colocasia</taxon>
    </lineage>
</organism>
<evidence type="ECO:0000313" key="13">
    <source>
        <dbReference type="Proteomes" id="UP000652761"/>
    </source>
</evidence>
<feature type="domain" description="RecA family profile 1" evidence="11">
    <location>
        <begin position="85"/>
        <end position="266"/>
    </location>
</feature>
<evidence type="ECO:0000259" key="11">
    <source>
        <dbReference type="PROSITE" id="PS50162"/>
    </source>
</evidence>
<keyword evidence="13" id="KW-1185">Reference proteome</keyword>
<dbReference type="PROSITE" id="PS50162">
    <property type="entry name" value="RECA_2"/>
    <property type="match status" value="1"/>
</dbReference>
<evidence type="ECO:0000256" key="8">
    <source>
        <dbReference type="ARBA" id="ARBA00023204"/>
    </source>
</evidence>
<dbReference type="GO" id="GO:0007131">
    <property type="term" value="P:reciprocal meiotic recombination"/>
    <property type="evidence" value="ECO:0007669"/>
    <property type="project" value="TreeGrafter"/>
</dbReference>
<keyword evidence="7" id="KW-0233">DNA recombination</keyword>
<evidence type="ECO:0000313" key="12">
    <source>
        <dbReference type="EMBL" id="MQM06529.1"/>
    </source>
</evidence>
<protein>
    <recommendedName>
        <fullName evidence="11">RecA family profile 1 domain-containing protein</fullName>
    </recommendedName>
</protein>
<dbReference type="AlphaFoldDB" id="A0A843WAH2"/>
<dbReference type="Gene3D" id="3.40.50.300">
    <property type="entry name" value="P-loop containing nucleotide triphosphate hydrolases"/>
    <property type="match status" value="1"/>
</dbReference>
<dbReference type="GO" id="GO:0005524">
    <property type="term" value="F:ATP binding"/>
    <property type="evidence" value="ECO:0007669"/>
    <property type="project" value="UniProtKB-KW"/>
</dbReference>
<dbReference type="GO" id="GO:0005815">
    <property type="term" value="C:microtubule organizing center"/>
    <property type="evidence" value="ECO:0007669"/>
    <property type="project" value="TreeGrafter"/>
</dbReference>
<dbReference type="InterPro" id="IPR051988">
    <property type="entry name" value="HRR_RAD51_Paralog"/>
</dbReference>
<keyword evidence="3" id="KW-0547">Nucleotide-binding</keyword>
<dbReference type="GO" id="GO:0042148">
    <property type="term" value="P:DNA strand invasion"/>
    <property type="evidence" value="ECO:0007669"/>
    <property type="project" value="TreeGrafter"/>
</dbReference>
<dbReference type="GO" id="GO:0005657">
    <property type="term" value="C:replication fork"/>
    <property type="evidence" value="ECO:0007669"/>
    <property type="project" value="TreeGrafter"/>
</dbReference>
<name>A0A843WAH2_COLES</name>
<dbReference type="Proteomes" id="UP000652761">
    <property type="component" value="Unassembled WGS sequence"/>
</dbReference>
<evidence type="ECO:0000256" key="6">
    <source>
        <dbReference type="ARBA" id="ARBA00023125"/>
    </source>
</evidence>
<dbReference type="OrthoDB" id="336321at2759"/>
<comment type="function">
    <text evidence="10">Involved in the homologous recombination repair (HRR) pathway of double-stranded DNA breaks arising during DNA replication or induced by DNA-damaging agents.</text>
</comment>
<evidence type="ECO:0000256" key="7">
    <source>
        <dbReference type="ARBA" id="ARBA00023172"/>
    </source>
</evidence>
<dbReference type="GO" id="GO:0003697">
    <property type="term" value="F:single-stranded DNA binding"/>
    <property type="evidence" value="ECO:0007669"/>
    <property type="project" value="TreeGrafter"/>
</dbReference>
<accession>A0A843WAH2</accession>
<comment type="subcellular location">
    <subcellularLocation>
        <location evidence="1">Nucleus</location>
    </subcellularLocation>
</comment>
<keyword evidence="4" id="KW-0227">DNA damage</keyword>
<dbReference type="GO" id="GO:0000724">
    <property type="term" value="P:double-strand break repair via homologous recombination"/>
    <property type="evidence" value="ECO:0007669"/>
    <property type="project" value="TreeGrafter"/>
</dbReference>